<dbReference type="AlphaFoldDB" id="A0A645JC43"/>
<evidence type="ECO:0000313" key="1">
    <source>
        <dbReference type="EMBL" id="MPN61258.1"/>
    </source>
</evidence>
<name>A0A645JC43_9ZZZZ</name>
<dbReference type="EMBL" id="VSSQ01137623">
    <property type="protein sequence ID" value="MPN61258.1"/>
    <property type="molecule type" value="Genomic_DNA"/>
</dbReference>
<gene>
    <name evidence="1" type="ORF">SDC9_208993</name>
</gene>
<reference evidence="1" key="1">
    <citation type="submission" date="2019-08" db="EMBL/GenBank/DDBJ databases">
        <authorList>
            <person name="Kucharzyk K."/>
            <person name="Murdoch R.W."/>
            <person name="Higgins S."/>
            <person name="Loffler F."/>
        </authorList>
    </citation>
    <scope>NUCLEOTIDE SEQUENCE</scope>
</reference>
<accession>A0A645JC43</accession>
<sequence length="80" mass="9736">MRLIVARNEVGMKLNKFGRFVDPYRGNGWFVSWTWVRGYFLVALRPMNWRLDYLRLPNNRWVRRLYVGPIEFEITDLGRS</sequence>
<organism evidence="1">
    <name type="scientific">bioreactor metagenome</name>
    <dbReference type="NCBI Taxonomy" id="1076179"/>
    <lineage>
        <taxon>unclassified sequences</taxon>
        <taxon>metagenomes</taxon>
        <taxon>ecological metagenomes</taxon>
    </lineage>
</organism>
<comment type="caution">
    <text evidence="1">The sequence shown here is derived from an EMBL/GenBank/DDBJ whole genome shotgun (WGS) entry which is preliminary data.</text>
</comment>
<protein>
    <submittedName>
        <fullName evidence="1">Uncharacterized protein</fullName>
    </submittedName>
</protein>
<proteinExistence type="predicted"/>